<name>A0ABQ4FU46_9ACTN</name>
<proteinExistence type="predicted"/>
<keyword evidence="2" id="KW-1185">Reference proteome</keyword>
<organism evidence="1 2">
    <name type="scientific">Microbispora corallina</name>
    <dbReference type="NCBI Taxonomy" id="83302"/>
    <lineage>
        <taxon>Bacteria</taxon>
        <taxon>Bacillati</taxon>
        <taxon>Actinomycetota</taxon>
        <taxon>Actinomycetes</taxon>
        <taxon>Streptosporangiales</taxon>
        <taxon>Streptosporangiaceae</taxon>
        <taxon>Microbispora</taxon>
    </lineage>
</organism>
<evidence type="ECO:0000313" key="1">
    <source>
        <dbReference type="EMBL" id="GIH38353.1"/>
    </source>
</evidence>
<evidence type="ECO:0000313" key="2">
    <source>
        <dbReference type="Proteomes" id="UP000603904"/>
    </source>
</evidence>
<reference evidence="1 2" key="1">
    <citation type="submission" date="2021-01" db="EMBL/GenBank/DDBJ databases">
        <title>Whole genome shotgun sequence of Microbispora corallina NBRC 16416.</title>
        <authorList>
            <person name="Komaki H."/>
            <person name="Tamura T."/>
        </authorList>
    </citation>
    <scope>NUCLEOTIDE SEQUENCE [LARGE SCALE GENOMIC DNA]</scope>
    <source>
        <strain evidence="1 2">NBRC 16416</strain>
    </source>
</reference>
<dbReference type="EMBL" id="BOOC01000003">
    <property type="protein sequence ID" value="GIH38353.1"/>
    <property type="molecule type" value="Genomic_DNA"/>
</dbReference>
<accession>A0ABQ4FU46</accession>
<dbReference type="RefSeq" id="WP_204055957.1">
    <property type="nucleotide sequence ID" value="NZ_BAAAGP010000005.1"/>
</dbReference>
<protein>
    <submittedName>
        <fullName evidence="1">Uncharacterized protein</fullName>
    </submittedName>
</protein>
<dbReference type="Proteomes" id="UP000603904">
    <property type="component" value="Unassembled WGS sequence"/>
</dbReference>
<sequence length="56" mass="6836">MASIVQRIKEYFQSQKGREGVERVKTMARDPRNRERVHRLMDQWRGRRAGTRHRDV</sequence>
<gene>
    <name evidence="1" type="ORF">Mco01_13530</name>
</gene>
<comment type="caution">
    <text evidence="1">The sequence shown here is derived from an EMBL/GenBank/DDBJ whole genome shotgun (WGS) entry which is preliminary data.</text>
</comment>